<keyword evidence="1" id="KW-0812">Transmembrane</keyword>
<keyword evidence="2" id="KW-0732">Signal</keyword>
<dbReference type="NCBIfam" id="TIGR01167">
    <property type="entry name" value="LPXTG_anchor"/>
    <property type="match status" value="1"/>
</dbReference>
<keyword evidence="1" id="KW-0472">Membrane</keyword>
<dbReference type="RefSeq" id="WP_207112133.1">
    <property type="nucleotide sequence ID" value="NZ_JAFLWD010000014.1"/>
</dbReference>
<name>A0ABS3GYK6_9ENTE</name>
<sequence>MKKSFNWGIVFVLSLISIFQYVATVQAENKEYVYNSEFTENETPEEFSWEEDTATIVDTWYVQLPEGYGWGWNPVSIGNGKASIYSDDMNISTILNGEDSERRSPALNQNVKVQPNQKYTLEIDVDIFSGDSSYLVINNQDLSSQVNGFIDGDAMNKPVYNYKFKQEVIADESGLVPISIYMQHAPDRYIFSGYPFNVTISKVRLSAITEPSQVEESSSSSSTEIISTTLPAVSSELNSSMESSISTETTLTSESRAGVVTTIESNTSSSTDNVKKLPATGQRETNLWLVLSGMVLVLFSGMTLYKGKNN</sequence>
<keyword evidence="1" id="KW-1133">Transmembrane helix</keyword>
<evidence type="ECO:0000313" key="4">
    <source>
        <dbReference type="Proteomes" id="UP000664632"/>
    </source>
</evidence>
<keyword evidence="4" id="KW-1185">Reference proteome</keyword>
<evidence type="ECO:0000256" key="1">
    <source>
        <dbReference type="SAM" id="Phobius"/>
    </source>
</evidence>
<comment type="caution">
    <text evidence="3">The sequence shown here is derived from an EMBL/GenBank/DDBJ whole genome shotgun (WGS) entry which is preliminary data.</text>
</comment>
<feature type="signal peptide" evidence="2">
    <location>
        <begin position="1"/>
        <end position="27"/>
    </location>
</feature>
<accession>A0ABS3GYK6</accession>
<evidence type="ECO:0000313" key="3">
    <source>
        <dbReference type="EMBL" id="MBO0440054.1"/>
    </source>
</evidence>
<reference evidence="3 4" key="1">
    <citation type="submission" date="2021-03" db="EMBL/GenBank/DDBJ databases">
        <title>Enterococcal diversity collection.</title>
        <authorList>
            <person name="Gilmore M.S."/>
            <person name="Schwartzman J."/>
            <person name="Van Tyne D."/>
            <person name="Martin M."/>
            <person name="Earl A.M."/>
            <person name="Manson A.L."/>
            <person name="Straub T."/>
            <person name="Salamzade R."/>
            <person name="Saavedra J."/>
            <person name="Lebreton F."/>
            <person name="Prichula J."/>
            <person name="Schaufler K."/>
            <person name="Gaca A."/>
            <person name="Sgardioli B."/>
            <person name="Wagenaar J."/>
            <person name="Strong T."/>
        </authorList>
    </citation>
    <scope>NUCLEOTIDE SEQUENCE [LARGE SCALE GENOMIC DNA]</scope>
    <source>
        <strain evidence="3 4">DIV0869a</strain>
    </source>
</reference>
<proteinExistence type="predicted"/>
<protein>
    <submittedName>
        <fullName evidence="3">LPXTG cell wall anchor domain-containing protein</fullName>
    </submittedName>
</protein>
<feature type="chain" id="PRO_5047329519" evidence="2">
    <location>
        <begin position="28"/>
        <end position="310"/>
    </location>
</feature>
<dbReference type="EMBL" id="JAFLWD010000014">
    <property type="protein sequence ID" value="MBO0440054.1"/>
    <property type="molecule type" value="Genomic_DNA"/>
</dbReference>
<organism evidence="3 4">
    <name type="scientific">Candidatus Enterococcus ikei</name>
    <dbReference type="NCBI Taxonomy" id="2815326"/>
    <lineage>
        <taxon>Bacteria</taxon>
        <taxon>Bacillati</taxon>
        <taxon>Bacillota</taxon>
        <taxon>Bacilli</taxon>
        <taxon>Lactobacillales</taxon>
        <taxon>Enterococcaceae</taxon>
        <taxon>Enterococcus</taxon>
    </lineage>
</organism>
<dbReference type="Proteomes" id="UP000664632">
    <property type="component" value="Unassembled WGS sequence"/>
</dbReference>
<gene>
    <name evidence="3" type="ORF">JZO69_06755</name>
</gene>
<evidence type="ECO:0000256" key="2">
    <source>
        <dbReference type="SAM" id="SignalP"/>
    </source>
</evidence>
<feature type="transmembrane region" description="Helical" evidence="1">
    <location>
        <begin position="287"/>
        <end position="305"/>
    </location>
</feature>